<dbReference type="RefSeq" id="WP_044903324.1">
    <property type="nucleotide sequence ID" value="NZ_JAJTIR010000012.1"/>
</dbReference>
<evidence type="ECO:0000256" key="2">
    <source>
        <dbReference type="ARBA" id="ARBA00006966"/>
    </source>
</evidence>
<dbReference type="Gene3D" id="3.90.1150.10">
    <property type="entry name" value="Aspartate Aminotransferase, domain 1"/>
    <property type="match status" value="1"/>
</dbReference>
<gene>
    <name evidence="5" type="ORF">CIAN88_00180</name>
</gene>
<feature type="domain" description="Aromatic amino acid beta-eliminating lyase/threonine aldolase" evidence="4">
    <location>
        <begin position="16"/>
        <end position="287"/>
    </location>
</feature>
<dbReference type="AlphaFoldDB" id="A0A099IBH2"/>
<name>A0A099IBH2_CLOIN</name>
<accession>A0A099IBH2</accession>
<dbReference type="Proteomes" id="UP000030008">
    <property type="component" value="Unassembled WGS sequence"/>
</dbReference>
<comment type="caution">
    <text evidence="5">The sequence shown here is derived from an EMBL/GenBank/DDBJ whole genome shotgun (WGS) entry which is preliminary data.</text>
</comment>
<keyword evidence="5" id="KW-0456">Lyase</keyword>
<evidence type="ECO:0000256" key="1">
    <source>
        <dbReference type="ARBA" id="ARBA00001933"/>
    </source>
</evidence>
<sequence>MYSFRNDYSEGAHPVIMERLLELNQCQNVGYGEDALCEQAKRQLKEKLHCEDCDIHFLVGGTQANLTVIAGALRPYEAVIAVDSGHINVHETGAVEATGHKVLIAEGVDGKITPQGIRKAVLSHEDEHMVKPAMVYISNATEIGTIYHKEELKQIAEVCREFGLYLFMDGARMGAALAAKDNDVSFNDLCTYCDVFYLGGTKNGALFGEAVIIVNDKLKKDFRYMIKQRGGMLAKGWLLGVQFAALFEGNRYIEIAAHANRMAQKLQDAMEASGLPFLIKTTTNQIFPVLPNLLIEELQKEYAFQVWETMDEEHTAMRFVTSWATEEKEVDQFVEYLNSLLQRMRESGQESER</sequence>
<dbReference type="EMBL" id="JQIF01000001">
    <property type="protein sequence ID" value="KGJ55030.1"/>
    <property type="molecule type" value="Genomic_DNA"/>
</dbReference>
<dbReference type="Gene3D" id="3.40.640.10">
    <property type="entry name" value="Type I PLP-dependent aspartate aminotransferase-like (Major domain)"/>
    <property type="match status" value="1"/>
</dbReference>
<dbReference type="PANTHER" id="PTHR48097">
    <property type="entry name" value="L-THREONINE ALDOLASE-RELATED"/>
    <property type="match status" value="1"/>
</dbReference>
<comment type="similarity">
    <text evidence="2">Belongs to the threonine aldolase family.</text>
</comment>
<dbReference type="SUPFAM" id="SSF53383">
    <property type="entry name" value="PLP-dependent transferases"/>
    <property type="match status" value="1"/>
</dbReference>
<proteinExistence type="inferred from homology"/>
<dbReference type="InterPro" id="IPR015424">
    <property type="entry name" value="PyrdxlP-dep_Trfase"/>
</dbReference>
<reference evidence="5 6" key="1">
    <citation type="submission" date="2014-08" db="EMBL/GenBank/DDBJ databases">
        <title>Clostridium innocuum, an unnegligible vancomycin-resistant pathogen causing extra-intestinal infections.</title>
        <authorList>
            <person name="Feng Y."/>
            <person name="Chiu C.-H."/>
        </authorList>
    </citation>
    <scope>NUCLEOTIDE SEQUENCE [LARGE SCALE GENOMIC DNA]</scope>
    <source>
        <strain evidence="5 6">AN88</strain>
    </source>
</reference>
<organism evidence="5 6">
    <name type="scientific">Clostridium innocuum</name>
    <dbReference type="NCBI Taxonomy" id="1522"/>
    <lineage>
        <taxon>Bacteria</taxon>
        <taxon>Bacillati</taxon>
        <taxon>Bacillota</taxon>
        <taxon>Clostridia</taxon>
        <taxon>Eubacteriales</taxon>
        <taxon>Clostridiaceae</taxon>
        <taxon>Clostridium</taxon>
    </lineage>
</organism>
<comment type="cofactor">
    <cofactor evidence="1">
        <name>pyridoxal 5'-phosphate</name>
        <dbReference type="ChEBI" id="CHEBI:597326"/>
    </cofactor>
</comment>
<keyword evidence="3" id="KW-0663">Pyridoxal phosphate</keyword>
<evidence type="ECO:0000313" key="5">
    <source>
        <dbReference type="EMBL" id="KGJ55030.1"/>
    </source>
</evidence>
<protein>
    <submittedName>
        <fullName evidence="5">Amino acid lyase</fullName>
    </submittedName>
</protein>
<dbReference type="InterPro" id="IPR001597">
    <property type="entry name" value="ArAA_b-elim_lyase/Thr_aldolase"/>
</dbReference>
<dbReference type="Pfam" id="PF01212">
    <property type="entry name" value="Beta_elim_lyase"/>
    <property type="match status" value="1"/>
</dbReference>
<dbReference type="GO" id="GO:0016829">
    <property type="term" value="F:lyase activity"/>
    <property type="evidence" value="ECO:0007669"/>
    <property type="project" value="UniProtKB-KW"/>
</dbReference>
<dbReference type="GO" id="GO:0006520">
    <property type="term" value="P:amino acid metabolic process"/>
    <property type="evidence" value="ECO:0007669"/>
    <property type="project" value="InterPro"/>
</dbReference>
<dbReference type="PANTHER" id="PTHR48097:SF5">
    <property type="entry name" value="LOW SPECIFICITY L-THREONINE ALDOLASE"/>
    <property type="match status" value="1"/>
</dbReference>
<dbReference type="InterPro" id="IPR015421">
    <property type="entry name" value="PyrdxlP-dep_Trfase_major"/>
</dbReference>
<evidence type="ECO:0000259" key="4">
    <source>
        <dbReference type="Pfam" id="PF01212"/>
    </source>
</evidence>
<evidence type="ECO:0000313" key="6">
    <source>
        <dbReference type="Proteomes" id="UP000030008"/>
    </source>
</evidence>
<dbReference type="InterPro" id="IPR015422">
    <property type="entry name" value="PyrdxlP-dep_Trfase_small"/>
</dbReference>
<evidence type="ECO:0000256" key="3">
    <source>
        <dbReference type="ARBA" id="ARBA00022898"/>
    </source>
</evidence>